<dbReference type="SUPFAM" id="SSF52096">
    <property type="entry name" value="ClpP/crotonase"/>
    <property type="match status" value="1"/>
</dbReference>
<name>A0A2W5N0I1_9GAMM</name>
<sequence length="308" mass="34272">MNTTDTTRNTDAYQLLRTQQDEGTNTSWFFMHKHQPQHEMGYRACFSVQLLKELHLYLRKSVERSTLIGGDVDGKLAHLVLGSDADVFNLGGDLELFGRLIRERNRDHLLAYARLCVEGVHGVYAAAATNKIHSIALVQGDALGGGLELALACQTIVAESGVGMGFPEVLFDLFPGMGAYSFLRQRISAKLAEEMILSGNVYSSDELHQMGVVDVLVPKGEGVQAVNELIRRNQRIPHARVAMNRVRQTCNPVTLDELMRVTEIWVDTAIQLGDKSLRTMERLVRVQQRRPQAAAERVEPARPALQAV</sequence>
<accession>A0A2W5N0I1</accession>
<dbReference type="Pfam" id="PF00378">
    <property type="entry name" value="ECH_1"/>
    <property type="match status" value="1"/>
</dbReference>
<dbReference type="GO" id="GO:0006635">
    <property type="term" value="P:fatty acid beta-oxidation"/>
    <property type="evidence" value="ECO:0007669"/>
    <property type="project" value="TreeGrafter"/>
</dbReference>
<dbReference type="GO" id="GO:0003824">
    <property type="term" value="F:catalytic activity"/>
    <property type="evidence" value="ECO:0007669"/>
    <property type="project" value="UniProtKB-ARBA"/>
</dbReference>
<gene>
    <name evidence="2" type="ORF">DI564_02260</name>
</gene>
<dbReference type="InterPro" id="IPR001753">
    <property type="entry name" value="Enoyl-CoA_hydra/iso"/>
</dbReference>
<evidence type="ECO:0000313" key="2">
    <source>
        <dbReference type="EMBL" id="PZQ19550.1"/>
    </source>
</evidence>
<dbReference type="Proteomes" id="UP000249046">
    <property type="component" value="Unassembled WGS sequence"/>
</dbReference>
<comment type="caution">
    <text evidence="2">The sequence shown here is derived from an EMBL/GenBank/DDBJ whole genome shotgun (WGS) entry which is preliminary data.</text>
</comment>
<dbReference type="EMBL" id="QFPO01000002">
    <property type="protein sequence ID" value="PZQ19550.1"/>
    <property type="molecule type" value="Genomic_DNA"/>
</dbReference>
<reference evidence="2 3" key="1">
    <citation type="submission" date="2017-08" db="EMBL/GenBank/DDBJ databases">
        <title>Infants hospitalized years apart are colonized by the same room-sourced microbial strains.</title>
        <authorList>
            <person name="Brooks B."/>
            <person name="Olm M.R."/>
            <person name="Firek B.A."/>
            <person name="Baker R."/>
            <person name="Thomas B.C."/>
            <person name="Morowitz M.J."/>
            <person name="Banfield J.F."/>
        </authorList>
    </citation>
    <scope>NUCLEOTIDE SEQUENCE [LARGE SCALE GENOMIC DNA]</scope>
    <source>
        <strain evidence="2">S2_005_003_R2_42</strain>
    </source>
</reference>
<dbReference type="Gene3D" id="6.20.390.30">
    <property type="match status" value="1"/>
</dbReference>
<dbReference type="CDD" id="cd06558">
    <property type="entry name" value="crotonase-like"/>
    <property type="match status" value="1"/>
</dbReference>
<dbReference type="PANTHER" id="PTHR11941">
    <property type="entry name" value="ENOYL-COA HYDRATASE-RELATED"/>
    <property type="match status" value="1"/>
</dbReference>
<dbReference type="PANTHER" id="PTHR11941:SF54">
    <property type="entry name" value="ENOYL-COA HYDRATASE, MITOCHONDRIAL"/>
    <property type="match status" value="1"/>
</dbReference>
<proteinExistence type="inferred from homology"/>
<evidence type="ECO:0000256" key="1">
    <source>
        <dbReference type="ARBA" id="ARBA00005254"/>
    </source>
</evidence>
<comment type="similarity">
    <text evidence="1">Belongs to the enoyl-CoA hydratase/isomerase family.</text>
</comment>
<dbReference type="InterPro" id="IPR029045">
    <property type="entry name" value="ClpP/crotonase-like_dom_sf"/>
</dbReference>
<dbReference type="AlphaFoldDB" id="A0A2W5N0I1"/>
<dbReference type="Gene3D" id="3.90.226.10">
    <property type="entry name" value="2-enoyl-CoA Hydratase, Chain A, domain 1"/>
    <property type="match status" value="1"/>
</dbReference>
<dbReference type="NCBIfam" id="NF006452">
    <property type="entry name" value="PRK08788.1"/>
    <property type="match status" value="1"/>
</dbReference>
<organism evidence="2 3">
    <name type="scientific">Rhodanobacter denitrificans</name>
    <dbReference type="NCBI Taxonomy" id="666685"/>
    <lineage>
        <taxon>Bacteria</taxon>
        <taxon>Pseudomonadati</taxon>
        <taxon>Pseudomonadota</taxon>
        <taxon>Gammaproteobacteria</taxon>
        <taxon>Lysobacterales</taxon>
        <taxon>Rhodanobacteraceae</taxon>
        <taxon>Rhodanobacter</taxon>
    </lineage>
</organism>
<evidence type="ECO:0000313" key="3">
    <source>
        <dbReference type="Proteomes" id="UP000249046"/>
    </source>
</evidence>
<protein>
    <submittedName>
        <fullName evidence="2">Enoyl-CoA hydratase</fullName>
    </submittedName>
</protein>